<dbReference type="Pfam" id="PF09671">
    <property type="entry name" value="Spore_GerQ"/>
    <property type="match status" value="1"/>
</dbReference>
<gene>
    <name evidence="2" type="ORF">ABID56_002261</name>
</gene>
<feature type="region of interest" description="Disordered" evidence="1">
    <location>
        <begin position="143"/>
        <end position="164"/>
    </location>
</feature>
<feature type="compositionally biased region" description="Low complexity" evidence="1">
    <location>
        <begin position="143"/>
        <end position="153"/>
    </location>
</feature>
<proteinExistence type="predicted"/>
<dbReference type="NCBIfam" id="TIGR02728">
    <property type="entry name" value="spore_gerQ"/>
    <property type="match status" value="1"/>
</dbReference>
<dbReference type="RefSeq" id="WP_377946580.1">
    <property type="nucleotide sequence ID" value="NZ_JBEPMX010000012.1"/>
</dbReference>
<evidence type="ECO:0000256" key="1">
    <source>
        <dbReference type="SAM" id="MobiDB-lite"/>
    </source>
</evidence>
<sequence>MDQSNQNQNQNNNEDRSQPSYKQEPYKQPAQKPYQPKQNQQGWFPNKGKPSPNQGGPSYKPPFQGGQPGMNKGGPNNKPWGYNPNQGGGNMPPYQKMDPSQNQWQGQQGQQMPQQNMYGPPMNSNMPPQSNMGMNQNQMPPWMQNNQSGNNGFSPGGGSNGIPREQSYIENILRLNTGKVATFYMTFENNQAWNDKTFTGVIQEAGKDHIVIEDTETGKWYLLLMIYLDYVEFNEEINYQYPFG</sequence>
<dbReference type="EMBL" id="JBEPMX010000012">
    <property type="protein sequence ID" value="MET3684135.1"/>
    <property type="molecule type" value="Genomic_DNA"/>
</dbReference>
<dbReference type="InterPro" id="IPR014099">
    <property type="entry name" value="Spore_coat_GerQ"/>
</dbReference>
<evidence type="ECO:0000313" key="3">
    <source>
        <dbReference type="Proteomes" id="UP001549167"/>
    </source>
</evidence>
<evidence type="ECO:0000313" key="2">
    <source>
        <dbReference type="EMBL" id="MET3684135.1"/>
    </source>
</evidence>
<dbReference type="Proteomes" id="UP001549167">
    <property type="component" value="Unassembled WGS sequence"/>
</dbReference>
<feature type="compositionally biased region" description="Low complexity" evidence="1">
    <location>
        <begin position="101"/>
        <end position="121"/>
    </location>
</feature>
<name>A0ABV2KZM0_9BACI</name>
<keyword evidence="2" id="KW-0946">Virion</keyword>
<protein>
    <submittedName>
        <fullName evidence="2">Spore coat protein GerQ</fullName>
    </submittedName>
</protein>
<comment type="caution">
    <text evidence="2">The sequence shown here is derived from an EMBL/GenBank/DDBJ whole genome shotgun (WGS) entry which is preliminary data.</text>
</comment>
<feature type="compositionally biased region" description="Low complexity" evidence="1">
    <location>
        <begin position="21"/>
        <end position="41"/>
    </location>
</feature>
<accession>A0ABV2KZM0</accession>
<organism evidence="2 3">
    <name type="scientific">Alkalibacillus flavidus</name>
    <dbReference type="NCBI Taxonomy" id="546021"/>
    <lineage>
        <taxon>Bacteria</taxon>
        <taxon>Bacillati</taxon>
        <taxon>Bacillota</taxon>
        <taxon>Bacilli</taxon>
        <taxon>Bacillales</taxon>
        <taxon>Bacillaceae</taxon>
        <taxon>Alkalibacillus</taxon>
    </lineage>
</organism>
<keyword evidence="2" id="KW-0167">Capsid protein</keyword>
<reference evidence="2 3" key="1">
    <citation type="submission" date="2024-06" db="EMBL/GenBank/DDBJ databases">
        <title>Genomic Encyclopedia of Type Strains, Phase IV (KMG-IV): sequencing the most valuable type-strain genomes for metagenomic binning, comparative biology and taxonomic classification.</title>
        <authorList>
            <person name="Goeker M."/>
        </authorList>
    </citation>
    <scope>NUCLEOTIDE SEQUENCE [LARGE SCALE GENOMIC DNA]</scope>
    <source>
        <strain evidence="2 3">DSM 23520</strain>
    </source>
</reference>
<feature type="region of interest" description="Disordered" evidence="1">
    <location>
        <begin position="1"/>
        <end position="121"/>
    </location>
</feature>
<feature type="compositionally biased region" description="Low complexity" evidence="1">
    <location>
        <begin position="1"/>
        <end position="12"/>
    </location>
</feature>
<keyword evidence="3" id="KW-1185">Reference proteome</keyword>